<dbReference type="InterPro" id="IPR036291">
    <property type="entry name" value="NAD(P)-bd_dom_sf"/>
</dbReference>
<dbReference type="GO" id="GO:0000271">
    <property type="term" value="P:polysaccharide biosynthetic process"/>
    <property type="evidence" value="ECO:0007669"/>
    <property type="project" value="InterPro"/>
</dbReference>
<dbReference type="Pfam" id="PF13727">
    <property type="entry name" value="CoA_binding_3"/>
    <property type="match status" value="1"/>
</dbReference>
<proteinExistence type="inferred from homology"/>
<evidence type="ECO:0000256" key="3">
    <source>
        <dbReference type="ARBA" id="ARBA00006464"/>
    </source>
</evidence>
<dbReference type="InterPro" id="IPR017475">
    <property type="entry name" value="EPS_sugar_tfrase"/>
</dbReference>
<feature type="transmembrane region" description="Helical" evidence="9">
    <location>
        <begin position="20"/>
        <end position="50"/>
    </location>
</feature>
<dbReference type="Proteomes" id="UP000265800">
    <property type="component" value="Unassembled WGS sequence"/>
</dbReference>
<sequence length="480" mass="53919">MQQVNPKVSLAPFKQKTFTIHFLSFSLLLVMDFAAISIAMGLAIYLRYLWDRSLLWDIYLDLWPMLFLFPLTFWLAGLYGVGIAPPEELRRSTYSTSLVFVALGAATFMYKAGADYSRGAFVFAWGLALVLVPLGRGLVRHLFAHRSWWGAPVLVLGAGKTGEMVVRALERQPGLGLRPIALLDDDPSKHGQKIGKVRVEGGLNLAEQYAQAGVQHAIVAMPGVPRNRLLELLEAHGNRFPHLIVVPDLFGFSSLWVASKDIGGVLGLEVRQNLLRGGSRLAKRLLDVGLILLFSPIIIGVCCLLALLVRLDSAGPIFYTQNRIGHGRKPFQAWKFRTMVPDADAVLTKYLETHPELKEEWLRDQKLRNDPRITRTGRFLRKTSLDELPQLWNVLRGEMSLVGPRPIVEAEIERYGANFALYTRVLPGLTGLWQVSGRNDTTYPERVALDSYYVRNWSVWLDLYILARTVWVVLAGKGAY</sequence>
<dbReference type="NCBIfam" id="TIGR03025">
    <property type="entry name" value="EPS_sugtrans"/>
    <property type="match status" value="1"/>
</dbReference>
<evidence type="ECO:0000256" key="7">
    <source>
        <dbReference type="ARBA" id="ARBA00022989"/>
    </source>
</evidence>
<keyword evidence="8 9" id="KW-0472">Membrane</keyword>
<evidence type="ECO:0000259" key="10">
    <source>
        <dbReference type="Pfam" id="PF02397"/>
    </source>
</evidence>
<feature type="transmembrane region" description="Helical" evidence="9">
    <location>
        <begin position="119"/>
        <end position="139"/>
    </location>
</feature>
<keyword evidence="7 9" id="KW-1133">Transmembrane helix</keyword>
<feature type="transmembrane region" description="Helical" evidence="9">
    <location>
        <begin position="285"/>
        <end position="309"/>
    </location>
</feature>
<dbReference type="GO" id="GO:0005886">
    <property type="term" value="C:plasma membrane"/>
    <property type="evidence" value="ECO:0007669"/>
    <property type="project" value="UniProtKB-SubCell"/>
</dbReference>
<accession>A0A399EFJ0</accession>
<organism evidence="11 12">
    <name type="scientific">Meiothermus luteus</name>
    <dbReference type="NCBI Taxonomy" id="2026184"/>
    <lineage>
        <taxon>Bacteria</taxon>
        <taxon>Thermotogati</taxon>
        <taxon>Deinococcota</taxon>
        <taxon>Deinococci</taxon>
        <taxon>Thermales</taxon>
        <taxon>Thermaceae</taxon>
        <taxon>Meiothermus</taxon>
    </lineage>
</organism>
<evidence type="ECO:0000256" key="4">
    <source>
        <dbReference type="ARBA" id="ARBA00022475"/>
    </source>
</evidence>
<comment type="subcellular location">
    <subcellularLocation>
        <location evidence="2">Cell membrane</location>
    </subcellularLocation>
    <subcellularLocation>
        <location evidence="1">Membrane</location>
        <topology evidence="1">Multi-pass membrane protein</topology>
    </subcellularLocation>
</comment>
<dbReference type="SUPFAM" id="SSF51735">
    <property type="entry name" value="NAD(P)-binding Rossmann-fold domains"/>
    <property type="match status" value="1"/>
</dbReference>
<dbReference type="NCBIfam" id="TIGR03022">
    <property type="entry name" value="WbaP_sugtrans"/>
    <property type="match status" value="1"/>
</dbReference>
<evidence type="ECO:0000313" key="11">
    <source>
        <dbReference type="EMBL" id="RIH82728.1"/>
    </source>
</evidence>
<evidence type="ECO:0000256" key="6">
    <source>
        <dbReference type="ARBA" id="ARBA00022692"/>
    </source>
</evidence>
<keyword evidence="5 11" id="KW-0808">Transferase</keyword>
<dbReference type="EC" id="2.7.8.31" evidence="11"/>
<dbReference type="InterPro" id="IPR003362">
    <property type="entry name" value="Bact_transf"/>
</dbReference>
<feature type="transmembrane region" description="Helical" evidence="9">
    <location>
        <begin position="62"/>
        <end position="81"/>
    </location>
</feature>
<keyword evidence="6 9" id="KW-0812">Transmembrane</keyword>
<evidence type="ECO:0000256" key="2">
    <source>
        <dbReference type="ARBA" id="ARBA00004236"/>
    </source>
</evidence>
<evidence type="ECO:0000256" key="5">
    <source>
        <dbReference type="ARBA" id="ARBA00022679"/>
    </source>
</evidence>
<dbReference type="InterPro" id="IPR017472">
    <property type="entry name" value="Undecaprenyl-P_galact_Ptfrase"/>
</dbReference>
<name>A0A399EFJ0_9DEIN</name>
<comment type="caution">
    <text evidence="11">The sequence shown here is derived from an EMBL/GenBank/DDBJ whole genome shotgun (WGS) entry which is preliminary data.</text>
</comment>
<dbReference type="Pfam" id="PF02397">
    <property type="entry name" value="Bac_transf"/>
    <property type="match status" value="1"/>
</dbReference>
<dbReference type="Gene3D" id="3.40.50.720">
    <property type="entry name" value="NAD(P)-binding Rossmann-like Domain"/>
    <property type="match status" value="1"/>
</dbReference>
<evidence type="ECO:0000256" key="8">
    <source>
        <dbReference type="ARBA" id="ARBA00023136"/>
    </source>
</evidence>
<keyword evidence="4" id="KW-1003">Cell membrane</keyword>
<gene>
    <name evidence="11" type="primary">wcaJ</name>
    <name evidence="11" type="ORF">Mlute_02404</name>
</gene>
<keyword evidence="12" id="KW-1185">Reference proteome</keyword>
<feature type="transmembrane region" description="Helical" evidence="9">
    <location>
        <begin position="93"/>
        <end position="113"/>
    </location>
</feature>
<dbReference type="GO" id="GO:0089702">
    <property type="term" value="F:undecaprenyl-phosphate glucose phosphotransferase activity"/>
    <property type="evidence" value="ECO:0007669"/>
    <property type="project" value="UniProtKB-EC"/>
</dbReference>
<evidence type="ECO:0000256" key="9">
    <source>
        <dbReference type="SAM" id="Phobius"/>
    </source>
</evidence>
<dbReference type="EMBL" id="QWKZ01000099">
    <property type="protein sequence ID" value="RIH82728.1"/>
    <property type="molecule type" value="Genomic_DNA"/>
</dbReference>
<reference evidence="11 12" key="1">
    <citation type="submission" date="2018-08" db="EMBL/GenBank/DDBJ databases">
        <title>Meiothermus luteus KCTC 52599 genome sequencing project.</title>
        <authorList>
            <person name="Da Costa M.S."/>
            <person name="Albuquerque L."/>
            <person name="Raposo P."/>
            <person name="Froufe H.J.C."/>
            <person name="Barroso C.S."/>
            <person name="Egas C."/>
        </authorList>
    </citation>
    <scope>NUCLEOTIDE SEQUENCE [LARGE SCALE GENOMIC DNA]</scope>
    <source>
        <strain evidence="11 12">KCTC 52599</strain>
    </source>
</reference>
<protein>
    <submittedName>
        <fullName evidence="11">UDP-glucose:undecaprenyl-phosphate glucose-1-phosphate transferase</fullName>
        <ecNumber evidence="11">2.7.8.31</ecNumber>
    </submittedName>
</protein>
<dbReference type="PANTHER" id="PTHR30576:SF4">
    <property type="entry name" value="UNDECAPRENYL-PHOSPHATE GALACTOSE PHOSPHOTRANSFERASE"/>
    <property type="match status" value="1"/>
</dbReference>
<dbReference type="PANTHER" id="PTHR30576">
    <property type="entry name" value="COLANIC BIOSYNTHESIS UDP-GLUCOSE LIPID CARRIER TRANSFERASE"/>
    <property type="match status" value="1"/>
</dbReference>
<evidence type="ECO:0000313" key="12">
    <source>
        <dbReference type="Proteomes" id="UP000265800"/>
    </source>
</evidence>
<dbReference type="AlphaFoldDB" id="A0A399EFJ0"/>
<evidence type="ECO:0000256" key="1">
    <source>
        <dbReference type="ARBA" id="ARBA00004141"/>
    </source>
</evidence>
<comment type="similarity">
    <text evidence="3">Belongs to the bacterial sugar transferase family.</text>
</comment>
<feature type="domain" description="Bacterial sugar transferase" evidence="10">
    <location>
        <begin position="283"/>
        <end position="474"/>
    </location>
</feature>